<evidence type="ECO:0000313" key="4">
    <source>
        <dbReference type="Proteomes" id="UP001596122"/>
    </source>
</evidence>
<evidence type="ECO:0000313" key="3">
    <source>
        <dbReference type="EMBL" id="MFC5379703.1"/>
    </source>
</evidence>
<dbReference type="EMBL" id="JBHSLD010000004">
    <property type="protein sequence ID" value="MFC5379703.1"/>
    <property type="molecule type" value="Genomic_DNA"/>
</dbReference>
<name>A0ABW0GIF4_9MICO</name>
<evidence type="ECO:0000256" key="2">
    <source>
        <dbReference type="ARBA" id="ARBA00023002"/>
    </source>
</evidence>
<sequence>MRSVLVTGLSRRLGIAAEVTTHLAATGWRVSATGWPAHDEEWPWGVGEPAPTEHLAHYATADLADAAVPARVVAEHVGRDGRLDALVAVHARSSEGDLMAADAQELDRCWAVNTRATLLLVRAALAAGARRVVLFTTGVHQRPMPDEIAYAVSKAAVQGVTASLAATAAGFGATVNCVNPGPVDTGYADETTRAVVAERMPGGRWGAPADIAPAVAWLLSEDAAWVTGQTIDVDGGWGVRP</sequence>
<dbReference type="SUPFAM" id="SSF51735">
    <property type="entry name" value="NAD(P)-binding Rossmann-fold domains"/>
    <property type="match status" value="1"/>
</dbReference>
<gene>
    <name evidence="3" type="ORF">ACFPJ6_02760</name>
</gene>
<comment type="caution">
    <text evidence="3">The sequence shown here is derived from an EMBL/GenBank/DDBJ whole genome shotgun (WGS) entry which is preliminary data.</text>
</comment>
<protein>
    <submittedName>
        <fullName evidence="3">SDR family oxidoreductase</fullName>
    </submittedName>
</protein>
<reference evidence="4" key="1">
    <citation type="journal article" date="2019" name="Int. J. Syst. Evol. Microbiol.">
        <title>The Global Catalogue of Microorganisms (GCM) 10K type strain sequencing project: providing services to taxonomists for standard genome sequencing and annotation.</title>
        <authorList>
            <consortium name="The Broad Institute Genomics Platform"/>
            <consortium name="The Broad Institute Genome Sequencing Center for Infectious Disease"/>
            <person name="Wu L."/>
            <person name="Ma J."/>
        </authorList>
    </citation>
    <scope>NUCLEOTIDE SEQUENCE [LARGE SCALE GENOMIC DNA]</scope>
    <source>
        <strain evidence="4">CCUG 43114</strain>
    </source>
</reference>
<dbReference type="Pfam" id="PF13561">
    <property type="entry name" value="adh_short_C2"/>
    <property type="match status" value="1"/>
</dbReference>
<dbReference type="InterPro" id="IPR036291">
    <property type="entry name" value="NAD(P)-bd_dom_sf"/>
</dbReference>
<dbReference type="RefSeq" id="WP_340268931.1">
    <property type="nucleotide sequence ID" value="NZ_JBBEOG010000003.1"/>
</dbReference>
<dbReference type="Gene3D" id="3.40.50.720">
    <property type="entry name" value="NAD(P)-binding Rossmann-like Domain"/>
    <property type="match status" value="1"/>
</dbReference>
<organism evidence="3 4">
    <name type="scientific">Aquipuribacter nitratireducens</name>
    <dbReference type="NCBI Taxonomy" id="650104"/>
    <lineage>
        <taxon>Bacteria</taxon>
        <taxon>Bacillati</taxon>
        <taxon>Actinomycetota</taxon>
        <taxon>Actinomycetes</taxon>
        <taxon>Micrococcales</taxon>
        <taxon>Intrasporangiaceae</taxon>
        <taxon>Aquipuribacter</taxon>
    </lineage>
</organism>
<dbReference type="Proteomes" id="UP001596122">
    <property type="component" value="Unassembled WGS sequence"/>
</dbReference>
<dbReference type="PRINTS" id="PR00081">
    <property type="entry name" value="GDHRDH"/>
</dbReference>
<keyword evidence="4" id="KW-1185">Reference proteome</keyword>
<dbReference type="PANTHER" id="PTHR43639">
    <property type="entry name" value="OXIDOREDUCTASE, SHORT-CHAIN DEHYDROGENASE/REDUCTASE FAMILY (AFU_ORTHOLOGUE AFUA_5G02870)"/>
    <property type="match status" value="1"/>
</dbReference>
<accession>A0ABW0GIF4</accession>
<proteinExistence type="inferred from homology"/>
<dbReference type="CDD" id="cd05233">
    <property type="entry name" value="SDR_c"/>
    <property type="match status" value="1"/>
</dbReference>
<dbReference type="InterPro" id="IPR002347">
    <property type="entry name" value="SDR_fam"/>
</dbReference>
<dbReference type="PANTHER" id="PTHR43639:SF1">
    <property type="entry name" value="SHORT-CHAIN DEHYDROGENASE_REDUCTASE FAMILY PROTEIN"/>
    <property type="match status" value="1"/>
</dbReference>
<keyword evidence="2" id="KW-0560">Oxidoreductase</keyword>
<comment type="similarity">
    <text evidence="1">Belongs to the short-chain dehydrogenases/reductases (SDR) family.</text>
</comment>
<evidence type="ECO:0000256" key="1">
    <source>
        <dbReference type="ARBA" id="ARBA00006484"/>
    </source>
</evidence>